<dbReference type="PANTHER" id="PTHR40277">
    <property type="entry name" value="BLL5419 PROTEIN"/>
    <property type="match status" value="1"/>
</dbReference>
<gene>
    <name evidence="7" type="ORF">PCO31110_03874</name>
</gene>
<name>A0A5E4XEU9_9BURK</name>
<keyword evidence="5 6" id="KW-0472">Membrane</keyword>
<dbReference type="GO" id="GO:0005886">
    <property type="term" value="C:plasma membrane"/>
    <property type="evidence" value="ECO:0007669"/>
    <property type="project" value="UniProtKB-SubCell"/>
</dbReference>
<feature type="transmembrane region" description="Helical" evidence="6">
    <location>
        <begin position="227"/>
        <end position="247"/>
    </location>
</feature>
<evidence type="ECO:0000256" key="1">
    <source>
        <dbReference type="ARBA" id="ARBA00004651"/>
    </source>
</evidence>
<feature type="transmembrane region" description="Helical" evidence="6">
    <location>
        <begin position="7"/>
        <end position="27"/>
    </location>
</feature>
<feature type="transmembrane region" description="Helical" evidence="6">
    <location>
        <begin position="259"/>
        <end position="276"/>
    </location>
</feature>
<accession>A0A5E4XEU9</accession>
<dbReference type="EMBL" id="CABPSJ010000005">
    <property type="protein sequence ID" value="VVE34658.1"/>
    <property type="molecule type" value="Genomic_DNA"/>
</dbReference>
<evidence type="ECO:0000256" key="5">
    <source>
        <dbReference type="ARBA" id="ARBA00023136"/>
    </source>
</evidence>
<dbReference type="InterPro" id="IPR022791">
    <property type="entry name" value="L-PG_synthase/AglD"/>
</dbReference>
<keyword evidence="2" id="KW-1003">Cell membrane</keyword>
<dbReference type="AlphaFoldDB" id="A0A5E4XEU9"/>
<organism evidence="7 8">
    <name type="scientific">Pandoraea communis</name>
    <dbReference type="NCBI Taxonomy" id="2508297"/>
    <lineage>
        <taxon>Bacteria</taxon>
        <taxon>Pseudomonadati</taxon>
        <taxon>Pseudomonadota</taxon>
        <taxon>Betaproteobacteria</taxon>
        <taxon>Burkholderiales</taxon>
        <taxon>Burkholderiaceae</taxon>
        <taxon>Pandoraea</taxon>
    </lineage>
</organism>
<evidence type="ECO:0000256" key="4">
    <source>
        <dbReference type="ARBA" id="ARBA00022989"/>
    </source>
</evidence>
<comment type="subcellular location">
    <subcellularLocation>
        <location evidence="1">Cell membrane</location>
        <topology evidence="1">Multi-pass membrane protein</topology>
    </subcellularLocation>
</comment>
<feature type="transmembrane region" description="Helical" evidence="6">
    <location>
        <begin position="192"/>
        <end position="221"/>
    </location>
</feature>
<reference evidence="7 8" key="1">
    <citation type="submission" date="2019-08" db="EMBL/GenBank/DDBJ databases">
        <authorList>
            <person name="Peeters C."/>
        </authorList>
    </citation>
    <scope>NUCLEOTIDE SEQUENCE [LARGE SCALE GENOMIC DNA]</scope>
    <source>
        <strain evidence="7 8">LMG 31110</strain>
    </source>
</reference>
<evidence type="ECO:0000256" key="6">
    <source>
        <dbReference type="SAM" id="Phobius"/>
    </source>
</evidence>
<feature type="transmembrane region" description="Helical" evidence="6">
    <location>
        <begin position="33"/>
        <end position="56"/>
    </location>
</feature>
<dbReference type="PANTHER" id="PTHR40277:SF1">
    <property type="entry name" value="BLL5419 PROTEIN"/>
    <property type="match status" value="1"/>
</dbReference>
<keyword evidence="4 6" id="KW-1133">Transmembrane helix</keyword>
<dbReference type="OrthoDB" id="9126302at2"/>
<sequence length="332" mass="36864">MKQALKFLVSVALVVFAVSLLDFHSMLRTLKEGSLASFVIAICINIFTVVILGFRWHRLSVAQVRLSFQSQLAIYFRANFLNTFTPANLGGDAYRLVKLRRPSLSSADLVKLLLRERIIGFYGYILVFSIAYIYLLVQSGFRTAWVENPYVYGAMIAIVALGLPIVAKPLLHCTITILHSFKGGRRFIAFERWISVVFGLLTTTGALPMLGITFLGIFSWIATIQVIAHGFGFSVSWVQLAAVATLVELIRLIPVTVQGVGLREGVFAYLLGYWGYSHENSYVIAMMAYLALSVSIVLCGPISYAIDAASTERVSAFLRKIVRGRTEEDGRQ</sequence>
<keyword evidence="3 6" id="KW-0812">Transmembrane</keyword>
<proteinExistence type="predicted"/>
<evidence type="ECO:0000256" key="2">
    <source>
        <dbReference type="ARBA" id="ARBA00022475"/>
    </source>
</evidence>
<evidence type="ECO:0008006" key="9">
    <source>
        <dbReference type="Google" id="ProtNLM"/>
    </source>
</evidence>
<evidence type="ECO:0000313" key="7">
    <source>
        <dbReference type="EMBL" id="VVE34658.1"/>
    </source>
</evidence>
<dbReference type="RefSeq" id="WP_150691174.1">
    <property type="nucleotide sequence ID" value="NZ_CABPSJ010000005.1"/>
</dbReference>
<evidence type="ECO:0000313" key="8">
    <source>
        <dbReference type="Proteomes" id="UP000337189"/>
    </source>
</evidence>
<evidence type="ECO:0000256" key="3">
    <source>
        <dbReference type="ARBA" id="ARBA00022692"/>
    </source>
</evidence>
<dbReference type="Proteomes" id="UP000337189">
    <property type="component" value="Unassembled WGS sequence"/>
</dbReference>
<feature type="transmembrane region" description="Helical" evidence="6">
    <location>
        <begin position="119"/>
        <end position="137"/>
    </location>
</feature>
<dbReference type="Pfam" id="PF03706">
    <property type="entry name" value="LPG_synthase_TM"/>
    <property type="match status" value="1"/>
</dbReference>
<feature type="transmembrane region" description="Helical" evidence="6">
    <location>
        <begin position="149"/>
        <end position="171"/>
    </location>
</feature>
<feature type="transmembrane region" description="Helical" evidence="6">
    <location>
        <begin position="282"/>
        <end position="306"/>
    </location>
</feature>
<protein>
    <recommendedName>
        <fullName evidence="9">Flippase-like domain-containing protein</fullName>
    </recommendedName>
</protein>